<keyword evidence="4 7" id="KW-0378">Hydrolase</keyword>
<reference evidence="9 10" key="1">
    <citation type="submission" date="2021-03" db="EMBL/GenBank/DDBJ databases">
        <title>Five novel Rahnella species.</title>
        <authorList>
            <person name="Brady C."/>
            <person name="Asselin J."/>
            <person name="Beer S."/>
            <person name="Bruberg M.B."/>
            <person name="Crampton B."/>
            <person name="Venter S."/>
            <person name="Arnold D."/>
            <person name="Denman S."/>
        </authorList>
    </citation>
    <scope>NUCLEOTIDE SEQUENCE [LARGE SCALE GENOMIC DNA]</scope>
    <source>
        <strain evidence="9 10">L72c</strain>
    </source>
</reference>
<accession>A0ABS6L1U2</accession>
<dbReference type="EMBL" id="JAFMOU010000068">
    <property type="protein sequence ID" value="MBU9835786.1"/>
    <property type="molecule type" value="Genomic_DNA"/>
</dbReference>
<evidence type="ECO:0000256" key="1">
    <source>
        <dbReference type="ARBA" id="ARBA00006040"/>
    </source>
</evidence>
<evidence type="ECO:0000256" key="6">
    <source>
        <dbReference type="ARBA" id="ARBA00023049"/>
    </source>
</evidence>
<sequence length="719" mass="80526">MRLSPLFLAITLAYGQYASAEQSPSAPVSTQEHVMKNTISADNPFLKPSPLEYQAPQFNLYKDSDYEPAILEGIRQKLAEVDKIASDTAPPTFENTYVALEKSGVMLGRVLNVFGAMTGANTNDTLQKIDEETSPKLAAMDDSIHLNSKLFARLKAVYDQRSSLKISPESQRLIEVTFKDFELAGANLSDADKDKLKALNQQAATLSTQFTNKLLAATKAGGLTVKDKAQLAGLSDAELSAAAQAAKDRKLDNAWLLVLQNTTQQPLLQSLDNRETRKALYEASVNRAEKGDANDTRELIAKLAKVRAEQARVLGFPSYAAWKLEDQMAKTPQAALDFMHKIVPAATARAQREAADIQAEIDKQNGGFKMAAWDWQHYAQQVRKEKYDLDDAQIKPYFELNNVLENGVFYAANLLYGISFKERKDLPVYNPDVRVFEVFDKDGKSMALFYADYYQRDNKGGGAWMSNYVDQSKLLGNKPVIYNVANFQKPAAGQPALLSWDDVITMFHEFGHTLHGLFADQEYPGLSGTATPRDFVEFPSQFNEHWASDPKVFTHFAKHYQTGQVMPQALQDKIEKASKFNKGYDMTELLAAALLDMHWHSLSADAPQQDVDKFEADSLAKDKVNLAYVPPRYRSSYFQHIWGNGYAAGYYAYLWTEMLADDAFAGITEQGGLTRENGQKFRDQILSRGNSEDLEKLYETWRGKAPSIEPMLKNRGLEE</sequence>
<keyword evidence="10" id="KW-1185">Reference proteome</keyword>
<dbReference type="InterPro" id="IPR034005">
    <property type="entry name" value="M3A_DCP"/>
</dbReference>
<keyword evidence="5 7" id="KW-0862">Zinc</keyword>
<dbReference type="InterPro" id="IPR001567">
    <property type="entry name" value="Pept_M3A_M3B_dom"/>
</dbReference>
<keyword evidence="9" id="KW-0121">Carboxypeptidase</keyword>
<dbReference type="PANTHER" id="PTHR43660">
    <property type="entry name" value="DIPEPTIDYL CARBOXYPEPTIDASE"/>
    <property type="match status" value="1"/>
</dbReference>
<dbReference type="EC" id="3.4.15.5" evidence="9"/>
<dbReference type="Proteomes" id="UP000699865">
    <property type="component" value="Unassembled WGS sequence"/>
</dbReference>
<dbReference type="GO" id="GO:0008241">
    <property type="term" value="F:peptidyl-dipeptidase activity"/>
    <property type="evidence" value="ECO:0007669"/>
    <property type="project" value="UniProtKB-EC"/>
</dbReference>
<keyword evidence="6 7" id="KW-0482">Metalloprotease</keyword>
<dbReference type="InterPro" id="IPR045090">
    <property type="entry name" value="Pept_M3A_M3B"/>
</dbReference>
<evidence type="ECO:0000313" key="9">
    <source>
        <dbReference type="EMBL" id="MBU9835786.1"/>
    </source>
</evidence>
<evidence type="ECO:0000256" key="2">
    <source>
        <dbReference type="ARBA" id="ARBA00022670"/>
    </source>
</evidence>
<dbReference type="GO" id="GO:0004180">
    <property type="term" value="F:carboxypeptidase activity"/>
    <property type="evidence" value="ECO:0007669"/>
    <property type="project" value="UniProtKB-KW"/>
</dbReference>
<keyword evidence="2 7" id="KW-0645">Protease</keyword>
<organism evidence="9 10">
    <name type="scientific">Rahnella perminowiae</name>
    <dbReference type="NCBI Taxonomy" id="2816244"/>
    <lineage>
        <taxon>Bacteria</taxon>
        <taxon>Pseudomonadati</taxon>
        <taxon>Pseudomonadota</taxon>
        <taxon>Gammaproteobacteria</taxon>
        <taxon>Enterobacterales</taxon>
        <taxon>Yersiniaceae</taxon>
        <taxon>Rahnella</taxon>
    </lineage>
</organism>
<dbReference type="Pfam" id="PF01432">
    <property type="entry name" value="Peptidase_M3"/>
    <property type="match status" value="1"/>
</dbReference>
<gene>
    <name evidence="9" type="primary">dcp</name>
    <name evidence="9" type="ORF">J1786_13315</name>
</gene>
<dbReference type="NCBIfam" id="NF007624">
    <property type="entry name" value="PRK10280.1"/>
    <property type="match status" value="1"/>
</dbReference>
<evidence type="ECO:0000256" key="3">
    <source>
        <dbReference type="ARBA" id="ARBA00022723"/>
    </source>
</evidence>
<evidence type="ECO:0000259" key="8">
    <source>
        <dbReference type="Pfam" id="PF01432"/>
    </source>
</evidence>
<keyword evidence="3 7" id="KW-0479">Metal-binding</keyword>
<evidence type="ECO:0000256" key="5">
    <source>
        <dbReference type="ARBA" id="ARBA00022833"/>
    </source>
</evidence>
<comment type="cofactor">
    <cofactor evidence="7">
        <name>Zn(2+)</name>
        <dbReference type="ChEBI" id="CHEBI:29105"/>
    </cofactor>
    <text evidence="7">Binds 1 zinc ion.</text>
</comment>
<feature type="domain" description="Peptidase M3A/M3B catalytic" evidence="8">
    <location>
        <begin position="268"/>
        <end position="716"/>
    </location>
</feature>
<proteinExistence type="inferred from homology"/>
<protein>
    <submittedName>
        <fullName evidence="9">Peptidyl-dipeptidase Dcp</fullName>
        <ecNumber evidence="9">3.4.15.5</ecNumber>
    </submittedName>
</protein>
<evidence type="ECO:0000256" key="7">
    <source>
        <dbReference type="RuleBase" id="RU003435"/>
    </source>
</evidence>
<name>A0ABS6L1U2_9GAMM</name>
<comment type="similarity">
    <text evidence="1 7">Belongs to the peptidase M3 family.</text>
</comment>
<comment type="caution">
    <text evidence="9">The sequence shown here is derived from an EMBL/GenBank/DDBJ whole genome shotgun (WGS) entry which is preliminary data.</text>
</comment>
<dbReference type="PANTHER" id="PTHR43660:SF1">
    <property type="entry name" value="DIPEPTIDYL CARBOXYPEPTIDASE"/>
    <property type="match status" value="1"/>
</dbReference>
<dbReference type="CDD" id="cd06456">
    <property type="entry name" value="M3A_DCP"/>
    <property type="match status" value="1"/>
</dbReference>
<evidence type="ECO:0000313" key="10">
    <source>
        <dbReference type="Proteomes" id="UP000699865"/>
    </source>
</evidence>
<evidence type="ECO:0000256" key="4">
    <source>
        <dbReference type="ARBA" id="ARBA00022801"/>
    </source>
</evidence>